<proteinExistence type="predicted"/>
<dbReference type="InterPro" id="IPR000792">
    <property type="entry name" value="Tscrpt_reg_LuxR_C"/>
</dbReference>
<feature type="modified residue" description="4-aspartylphosphate" evidence="4">
    <location>
        <position position="58"/>
    </location>
</feature>
<dbReference type="PROSITE" id="PS50110">
    <property type="entry name" value="RESPONSE_REGULATORY"/>
    <property type="match status" value="1"/>
</dbReference>
<reference evidence="8" key="1">
    <citation type="submission" date="2016-10" db="EMBL/GenBank/DDBJ databases">
        <authorList>
            <person name="Varghese N."/>
            <person name="Submissions S."/>
        </authorList>
    </citation>
    <scope>NUCLEOTIDE SEQUENCE [LARGE SCALE GENOMIC DNA]</scope>
    <source>
        <strain evidence="8">DSM 25157</strain>
    </source>
</reference>
<dbReference type="STRING" id="592050.SAMN05421875_10833"/>
<keyword evidence="1" id="KW-0805">Transcription regulation</keyword>
<evidence type="ECO:0000256" key="2">
    <source>
        <dbReference type="ARBA" id="ARBA00023125"/>
    </source>
</evidence>
<dbReference type="Gene3D" id="1.10.10.10">
    <property type="entry name" value="Winged helix-like DNA-binding domain superfamily/Winged helix DNA-binding domain"/>
    <property type="match status" value="1"/>
</dbReference>
<dbReference type="Pfam" id="PF00072">
    <property type="entry name" value="Response_reg"/>
    <property type="match status" value="1"/>
</dbReference>
<dbReference type="GO" id="GO:0006355">
    <property type="term" value="P:regulation of DNA-templated transcription"/>
    <property type="evidence" value="ECO:0007669"/>
    <property type="project" value="InterPro"/>
</dbReference>
<dbReference type="SMART" id="SM00448">
    <property type="entry name" value="REC"/>
    <property type="match status" value="1"/>
</dbReference>
<dbReference type="GO" id="GO:0003677">
    <property type="term" value="F:DNA binding"/>
    <property type="evidence" value="ECO:0007669"/>
    <property type="project" value="UniProtKB-KW"/>
</dbReference>
<evidence type="ECO:0000256" key="1">
    <source>
        <dbReference type="ARBA" id="ARBA00023015"/>
    </source>
</evidence>
<dbReference type="GO" id="GO:0000160">
    <property type="term" value="P:phosphorelay signal transduction system"/>
    <property type="evidence" value="ECO:0007669"/>
    <property type="project" value="InterPro"/>
</dbReference>
<dbReference type="InterPro" id="IPR001789">
    <property type="entry name" value="Sig_transdc_resp-reg_receiver"/>
</dbReference>
<dbReference type="SMART" id="SM00421">
    <property type="entry name" value="HTH_LUXR"/>
    <property type="match status" value="1"/>
</dbReference>
<dbReference type="PANTHER" id="PTHR44688:SF16">
    <property type="entry name" value="DNA-BINDING TRANSCRIPTIONAL ACTIVATOR DEVR_DOSR"/>
    <property type="match status" value="1"/>
</dbReference>
<dbReference type="EMBL" id="FNQJ01000008">
    <property type="protein sequence ID" value="SEA24692.1"/>
    <property type="molecule type" value="Genomic_DNA"/>
</dbReference>
<sequence>MTAPPPVIHVVDDDPAFLRSTLFMVEGLGFAPVGYAQAQDFLDAHPAPAPQGCCLLLDIRMPRMSGLELQRRLADLGRDYPIVFMTGHGDIDQAVQAMRAGAIDFLQKPFREQALLDALNYAVGVNLAAQHQQGLRAAAQEQLGRLSPRERDVARLVALGLSNKEVARQLSISDHTVHVHRQRITEKTGSGHAADLARLILRADPRALDDGGTSVPPPHPV</sequence>
<dbReference type="InterPro" id="IPR036388">
    <property type="entry name" value="WH-like_DNA-bd_sf"/>
</dbReference>
<dbReference type="SUPFAM" id="SSF46894">
    <property type="entry name" value="C-terminal effector domain of the bipartite response regulators"/>
    <property type="match status" value="1"/>
</dbReference>
<keyword evidence="2" id="KW-0238">DNA-binding</keyword>
<dbReference type="GeneID" id="34232907"/>
<dbReference type="CDD" id="cd17537">
    <property type="entry name" value="REC_FixJ"/>
    <property type="match status" value="1"/>
</dbReference>
<dbReference type="Proteomes" id="UP000199002">
    <property type="component" value="Unassembled WGS sequence"/>
</dbReference>
<dbReference type="RefSeq" id="WP_092697821.1">
    <property type="nucleotide sequence ID" value="NZ_CAXIQL010000055.1"/>
</dbReference>
<dbReference type="PROSITE" id="PS50043">
    <property type="entry name" value="HTH_LUXR_2"/>
    <property type="match status" value="1"/>
</dbReference>
<dbReference type="PRINTS" id="PR00038">
    <property type="entry name" value="HTHLUXR"/>
</dbReference>
<protein>
    <submittedName>
        <fullName evidence="7">Two component transcriptional regulator, LuxR family</fullName>
    </submittedName>
</protein>
<evidence type="ECO:0000259" key="6">
    <source>
        <dbReference type="PROSITE" id="PS50110"/>
    </source>
</evidence>
<dbReference type="SUPFAM" id="SSF52172">
    <property type="entry name" value="CheY-like"/>
    <property type="match status" value="1"/>
</dbReference>
<dbReference type="PROSITE" id="PS00622">
    <property type="entry name" value="HTH_LUXR_1"/>
    <property type="match status" value="1"/>
</dbReference>
<accession>A0A1H3ZN81</accession>
<dbReference type="InterPro" id="IPR016032">
    <property type="entry name" value="Sig_transdc_resp-reg_C-effctor"/>
</dbReference>
<dbReference type="PANTHER" id="PTHR44688">
    <property type="entry name" value="DNA-BINDING TRANSCRIPTIONAL ACTIVATOR DEVR_DOSR"/>
    <property type="match status" value="1"/>
</dbReference>
<evidence type="ECO:0000259" key="5">
    <source>
        <dbReference type="PROSITE" id="PS50043"/>
    </source>
</evidence>
<dbReference type="Gene3D" id="3.40.50.2300">
    <property type="match status" value="1"/>
</dbReference>
<dbReference type="Pfam" id="PF00196">
    <property type="entry name" value="GerE"/>
    <property type="match status" value="1"/>
</dbReference>
<gene>
    <name evidence="7" type="ORF">SAMN05421875_10833</name>
</gene>
<keyword evidence="3" id="KW-0804">Transcription</keyword>
<dbReference type="AlphaFoldDB" id="A0A1H3ZN81"/>
<evidence type="ECO:0000256" key="3">
    <source>
        <dbReference type="ARBA" id="ARBA00023163"/>
    </source>
</evidence>
<keyword evidence="4" id="KW-0597">Phosphoprotein</keyword>
<evidence type="ECO:0000313" key="8">
    <source>
        <dbReference type="Proteomes" id="UP000199002"/>
    </source>
</evidence>
<evidence type="ECO:0000256" key="4">
    <source>
        <dbReference type="PROSITE-ProRule" id="PRU00169"/>
    </source>
</evidence>
<dbReference type="InterPro" id="IPR011006">
    <property type="entry name" value="CheY-like_superfamily"/>
</dbReference>
<name>A0A1H3ZN81_9BURK</name>
<feature type="domain" description="Response regulatory" evidence="6">
    <location>
        <begin position="7"/>
        <end position="123"/>
    </location>
</feature>
<evidence type="ECO:0000313" key="7">
    <source>
        <dbReference type="EMBL" id="SEA24692.1"/>
    </source>
</evidence>
<keyword evidence="8" id="KW-1185">Reference proteome</keyword>
<dbReference type="CDD" id="cd06170">
    <property type="entry name" value="LuxR_C_like"/>
    <property type="match status" value="1"/>
</dbReference>
<feature type="domain" description="HTH luxR-type" evidence="5">
    <location>
        <begin position="139"/>
        <end position="204"/>
    </location>
</feature>
<organism evidence="7 8">
    <name type="scientific">Acidovorax soli</name>
    <dbReference type="NCBI Taxonomy" id="592050"/>
    <lineage>
        <taxon>Bacteria</taxon>
        <taxon>Pseudomonadati</taxon>
        <taxon>Pseudomonadota</taxon>
        <taxon>Betaproteobacteria</taxon>
        <taxon>Burkholderiales</taxon>
        <taxon>Comamonadaceae</taxon>
        <taxon>Acidovorax</taxon>
    </lineage>
</organism>